<comment type="subcellular location">
    <subcellularLocation>
        <location evidence="1">Secreted</location>
    </subcellularLocation>
</comment>
<feature type="chain" id="PRO_5040528230" description="Carboxypeptidase" evidence="9">
    <location>
        <begin position="21"/>
        <end position="578"/>
    </location>
</feature>
<dbReference type="GO" id="GO:0006508">
    <property type="term" value="P:proteolysis"/>
    <property type="evidence" value="ECO:0007669"/>
    <property type="project" value="UniProtKB-KW"/>
</dbReference>
<evidence type="ECO:0000256" key="9">
    <source>
        <dbReference type="RuleBase" id="RU361156"/>
    </source>
</evidence>
<protein>
    <recommendedName>
        <fullName evidence="9">Carboxypeptidase</fullName>
        <ecNumber evidence="9">3.4.16.-</ecNumber>
    </recommendedName>
</protein>
<proteinExistence type="inferred from homology"/>
<dbReference type="FunFam" id="3.40.50.1820:FF:000030">
    <property type="entry name" value="Carboxypeptidase"/>
    <property type="match status" value="1"/>
</dbReference>
<comment type="similarity">
    <text evidence="2 9">Belongs to the peptidase S10 family.</text>
</comment>
<keyword evidence="5 9" id="KW-0732">Signal</keyword>
<dbReference type="Gene3D" id="3.40.50.11320">
    <property type="match status" value="1"/>
</dbReference>
<dbReference type="GO" id="GO:0005773">
    <property type="term" value="C:vacuole"/>
    <property type="evidence" value="ECO:0007669"/>
    <property type="project" value="TreeGrafter"/>
</dbReference>
<evidence type="ECO:0000256" key="1">
    <source>
        <dbReference type="ARBA" id="ARBA00004613"/>
    </source>
</evidence>
<dbReference type="GO" id="GO:0004185">
    <property type="term" value="F:serine-type carboxypeptidase activity"/>
    <property type="evidence" value="ECO:0007669"/>
    <property type="project" value="UniProtKB-UniRule"/>
</dbReference>
<keyword evidence="6 9" id="KW-0378">Hydrolase</keyword>
<dbReference type="Gramene" id="TRITD4Av1G142270.5">
    <property type="protein sequence ID" value="TRITD4Av1G142270.5"/>
    <property type="gene ID" value="TRITD4Av1G142270"/>
</dbReference>
<evidence type="ECO:0000313" key="12">
    <source>
        <dbReference type="Proteomes" id="UP000324705"/>
    </source>
</evidence>
<dbReference type="FunFam" id="3.40.50.11320:FF:000002">
    <property type="entry name" value="Carboxypeptidase"/>
    <property type="match status" value="1"/>
</dbReference>
<dbReference type="GO" id="GO:0005576">
    <property type="term" value="C:extracellular region"/>
    <property type="evidence" value="ECO:0007669"/>
    <property type="project" value="UniProtKB-SubCell"/>
</dbReference>
<evidence type="ECO:0000256" key="5">
    <source>
        <dbReference type="ARBA" id="ARBA00022729"/>
    </source>
</evidence>
<keyword evidence="3" id="KW-0964">Secreted</keyword>
<sequence length="578" mass="64154">MKRGLLVVFWSLFCLCVANTATGNKPKHPIEFDQLEISRKYVPAKQHASASKSPSSSSVHGGSQDYQRKRDKIIAMPGQMEEAEFTQYAGYVTVDANAGRALFYYFAEAPQDPSNKPLVLWMNGGPGCSSFGAGAMLELGPFSVHSDNKTLYKKKHAWNTVANMLFVEIPAGVGYSYSNTTSDYHNTGDKRSTDDAYTFLVNWLERFPMYRDRDFFITGESYAGHYVPELANLIISNNRARGATNVKLKGVAIGNADLQYNLTLRATFDYFWMHAMISGKTYRTVQANCGFNGTYTKDCDNAMNLAIKEKGNVDDYNIYAPICRDASSPLRSSDPVVFGDPCTNHYVSSYLNRPEVQRALHANTTGLNYPWTDCSSQLVFDNWKDSPETVLPSIRKLISSGTRVWLYSGDMDAVCSVTSTQYALDILDLPTETSWRPWRVNNEVAGYVVGYKGLVYATVKGAGHMIIRKAQKAIPVYVKPQIPNKGLRIRKLQQERLERLNGTTNVEEVLVFFIGEWVGEPASSRGEAGLSGEVFGTLVSTVGENGGEGALPQEYLDRAPVMEMFLIGDKHSTFSAIA</sequence>
<reference evidence="11 12" key="1">
    <citation type="submission" date="2017-09" db="EMBL/GenBank/DDBJ databases">
        <authorList>
            <consortium name="International Durum Wheat Genome Sequencing Consortium (IDWGSC)"/>
            <person name="Milanesi L."/>
        </authorList>
    </citation>
    <scope>NUCLEOTIDE SEQUENCE [LARGE SCALE GENOMIC DNA]</scope>
    <source>
        <strain evidence="12">cv. Svevo</strain>
    </source>
</reference>
<evidence type="ECO:0000256" key="8">
    <source>
        <dbReference type="ARBA" id="ARBA00023180"/>
    </source>
</evidence>
<name>A0A9R0SEC4_TRITD</name>
<dbReference type="Pfam" id="PF00450">
    <property type="entry name" value="Peptidase_S10"/>
    <property type="match status" value="1"/>
</dbReference>
<dbReference type="PANTHER" id="PTHR11802:SF75">
    <property type="entry name" value="CARBOXYPEPTIDASE"/>
    <property type="match status" value="1"/>
</dbReference>
<evidence type="ECO:0000256" key="7">
    <source>
        <dbReference type="ARBA" id="ARBA00023157"/>
    </source>
</evidence>
<keyword evidence="7" id="KW-1015">Disulfide bond</keyword>
<dbReference type="Gene3D" id="6.10.250.940">
    <property type="match status" value="1"/>
</dbReference>
<accession>A0A9R0SEC4</accession>
<dbReference type="Gene3D" id="3.40.50.1820">
    <property type="entry name" value="alpha/beta hydrolase"/>
    <property type="match status" value="1"/>
</dbReference>
<dbReference type="PRINTS" id="PR00724">
    <property type="entry name" value="CRBOXYPTASEC"/>
</dbReference>
<evidence type="ECO:0000256" key="10">
    <source>
        <dbReference type="SAM" id="MobiDB-lite"/>
    </source>
</evidence>
<dbReference type="PROSITE" id="PS00131">
    <property type="entry name" value="CARBOXYPEPT_SER_SER"/>
    <property type="match status" value="1"/>
</dbReference>
<gene>
    <name evidence="11" type="ORF">TRITD_4Av1G142270</name>
</gene>
<evidence type="ECO:0000313" key="11">
    <source>
        <dbReference type="EMBL" id="VAH92624.1"/>
    </source>
</evidence>
<dbReference type="PANTHER" id="PTHR11802">
    <property type="entry name" value="SERINE PROTEASE FAMILY S10 SERINE CARBOXYPEPTIDASE"/>
    <property type="match status" value="1"/>
</dbReference>
<keyword evidence="12" id="KW-1185">Reference proteome</keyword>
<feature type="region of interest" description="Disordered" evidence="10">
    <location>
        <begin position="46"/>
        <end position="66"/>
    </location>
</feature>
<dbReference type="EMBL" id="LT934117">
    <property type="protein sequence ID" value="VAH92624.1"/>
    <property type="molecule type" value="Genomic_DNA"/>
</dbReference>
<dbReference type="AlphaFoldDB" id="A0A9R0SEC4"/>
<evidence type="ECO:0000256" key="2">
    <source>
        <dbReference type="ARBA" id="ARBA00009431"/>
    </source>
</evidence>
<feature type="compositionally biased region" description="Low complexity" evidence="10">
    <location>
        <begin position="46"/>
        <end position="64"/>
    </location>
</feature>
<dbReference type="Proteomes" id="UP000324705">
    <property type="component" value="Chromosome 4A"/>
</dbReference>
<evidence type="ECO:0000256" key="4">
    <source>
        <dbReference type="ARBA" id="ARBA00022645"/>
    </source>
</evidence>
<keyword evidence="8" id="KW-0325">Glycoprotein</keyword>
<evidence type="ECO:0000256" key="3">
    <source>
        <dbReference type="ARBA" id="ARBA00022525"/>
    </source>
</evidence>
<dbReference type="EC" id="3.4.16.-" evidence="9"/>
<keyword evidence="9" id="KW-0645">Protease</keyword>
<dbReference type="InterPro" id="IPR029058">
    <property type="entry name" value="AB_hydrolase_fold"/>
</dbReference>
<dbReference type="OMA" id="EMADQFV"/>
<organism evidence="11 12">
    <name type="scientific">Triticum turgidum subsp. durum</name>
    <name type="common">Durum wheat</name>
    <name type="synonym">Triticum durum</name>
    <dbReference type="NCBI Taxonomy" id="4567"/>
    <lineage>
        <taxon>Eukaryota</taxon>
        <taxon>Viridiplantae</taxon>
        <taxon>Streptophyta</taxon>
        <taxon>Embryophyta</taxon>
        <taxon>Tracheophyta</taxon>
        <taxon>Spermatophyta</taxon>
        <taxon>Magnoliopsida</taxon>
        <taxon>Liliopsida</taxon>
        <taxon>Poales</taxon>
        <taxon>Poaceae</taxon>
        <taxon>BOP clade</taxon>
        <taxon>Pooideae</taxon>
        <taxon>Triticodae</taxon>
        <taxon>Triticeae</taxon>
        <taxon>Triticinae</taxon>
        <taxon>Triticum</taxon>
    </lineage>
</organism>
<dbReference type="InterPro" id="IPR001563">
    <property type="entry name" value="Peptidase_S10"/>
</dbReference>
<evidence type="ECO:0000256" key="6">
    <source>
        <dbReference type="ARBA" id="ARBA00022801"/>
    </source>
</evidence>
<dbReference type="InterPro" id="IPR018202">
    <property type="entry name" value="Ser_caboxypep_ser_AS"/>
</dbReference>
<dbReference type="SUPFAM" id="SSF53474">
    <property type="entry name" value="alpha/beta-Hydrolases"/>
    <property type="match status" value="1"/>
</dbReference>
<keyword evidence="4 9" id="KW-0121">Carboxypeptidase</keyword>
<feature type="signal peptide" evidence="9">
    <location>
        <begin position="1"/>
        <end position="20"/>
    </location>
</feature>